<dbReference type="Proteomes" id="UP000177354">
    <property type="component" value="Unassembled WGS sequence"/>
</dbReference>
<protein>
    <recommendedName>
        <fullName evidence="8">ATP synthase epsilon chain</fullName>
    </recommendedName>
    <alternativeName>
        <fullName evidence="8">ATP synthase F1 sector epsilon subunit</fullName>
    </alternativeName>
    <alternativeName>
        <fullName evidence="8">F-ATPase epsilon subunit</fullName>
    </alternativeName>
</protein>
<dbReference type="Gene3D" id="2.60.15.10">
    <property type="entry name" value="F0F1 ATP synthase delta/epsilon subunit, N-terminal"/>
    <property type="match status" value="1"/>
</dbReference>
<dbReference type="GO" id="GO:0045259">
    <property type="term" value="C:proton-transporting ATP synthase complex"/>
    <property type="evidence" value="ECO:0007669"/>
    <property type="project" value="UniProtKB-KW"/>
</dbReference>
<evidence type="ECO:0000256" key="3">
    <source>
        <dbReference type="ARBA" id="ARBA00022448"/>
    </source>
</evidence>
<dbReference type="GO" id="GO:0046933">
    <property type="term" value="F:proton-transporting ATP synthase activity, rotational mechanism"/>
    <property type="evidence" value="ECO:0007669"/>
    <property type="project" value="UniProtKB-UniRule"/>
</dbReference>
<keyword evidence="5 8" id="KW-0472">Membrane</keyword>
<feature type="domain" description="ATP synthase F1 complex delta/epsilon subunit N-terminal" evidence="10">
    <location>
        <begin position="5"/>
        <end position="82"/>
    </location>
</feature>
<gene>
    <name evidence="8" type="primary">atpC</name>
    <name evidence="11" type="ORF">A2777_03025</name>
</gene>
<name>A0A1F5Z7P9_9BACT</name>
<dbReference type="InterPro" id="IPR036771">
    <property type="entry name" value="ATPsynth_dsu/esu_N"/>
</dbReference>
<proteinExistence type="inferred from homology"/>
<evidence type="ECO:0000256" key="1">
    <source>
        <dbReference type="ARBA" id="ARBA00004202"/>
    </source>
</evidence>
<dbReference type="PANTHER" id="PTHR13822">
    <property type="entry name" value="ATP SYNTHASE DELTA/EPSILON CHAIN"/>
    <property type="match status" value="1"/>
</dbReference>
<dbReference type="InterPro" id="IPR036794">
    <property type="entry name" value="ATP_F1_dsu/esu_C_sf"/>
</dbReference>
<comment type="subunit">
    <text evidence="8 9">F-type ATPases have 2 components, CF(1) - the catalytic core - and CF(0) - the membrane proton channel. CF(1) has five subunits: alpha(3), beta(3), gamma(1), delta(1), epsilon(1). CF(0) has three main subunits: a, b and c.</text>
</comment>
<dbReference type="SUPFAM" id="SSF46604">
    <property type="entry name" value="Epsilon subunit of F1F0-ATP synthase C-terminal domain"/>
    <property type="match status" value="1"/>
</dbReference>
<dbReference type="EMBL" id="MFJF01000002">
    <property type="protein sequence ID" value="OGG08395.1"/>
    <property type="molecule type" value="Genomic_DNA"/>
</dbReference>
<keyword evidence="7 8" id="KW-0066">ATP synthesis</keyword>
<keyword evidence="4 8" id="KW-0406">Ion transport</keyword>
<keyword evidence="8" id="KW-0375">Hydrogen ion transport</keyword>
<evidence type="ECO:0000256" key="2">
    <source>
        <dbReference type="ARBA" id="ARBA00005712"/>
    </source>
</evidence>
<reference evidence="11 12" key="1">
    <citation type="journal article" date="2016" name="Nat. Commun.">
        <title>Thousands of microbial genomes shed light on interconnected biogeochemical processes in an aquifer system.</title>
        <authorList>
            <person name="Anantharaman K."/>
            <person name="Brown C.T."/>
            <person name="Hug L.A."/>
            <person name="Sharon I."/>
            <person name="Castelle C.J."/>
            <person name="Probst A.J."/>
            <person name="Thomas B.C."/>
            <person name="Singh A."/>
            <person name="Wilkins M.J."/>
            <person name="Karaoz U."/>
            <person name="Brodie E.L."/>
            <person name="Williams K.H."/>
            <person name="Hubbard S.S."/>
            <person name="Banfield J.F."/>
        </authorList>
    </citation>
    <scope>NUCLEOTIDE SEQUENCE [LARGE SCALE GENOMIC DNA]</scope>
</reference>
<dbReference type="GO" id="GO:0005524">
    <property type="term" value="F:ATP binding"/>
    <property type="evidence" value="ECO:0007669"/>
    <property type="project" value="UniProtKB-UniRule"/>
</dbReference>
<evidence type="ECO:0000313" key="11">
    <source>
        <dbReference type="EMBL" id="OGG08395.1"/>
    </source>
</evidence>
<dbReference type="PANTHER" id="PTHR13822:SF10">
    <property type="entry name" value="ATP SYNTHASE EPSILON CHAIN, CHLOROPLASTIC"/>
    <property type="match status" value="1"/>
</dbReference>
<dbReference type="InterPro" id="IPR020546">
    <property type="entry name" value="ATP_synth_F1_dsu/esu_N"/>
</dbReference>
<dbReference type="Pfam" id="PF02823">
    <property type="entry name" value="ATP-synt_DE_N"/>
    <property type="match status" value="1"/>
</dbReference>
<evidence type="ECO:0000256" key="6">
    <source>
        <dbReference type="ARBA" id="ARBA00023196"/>
    </source>
</evidence>
<evidence type="ECO:0000256" key="5">
    <source>
        <dbReference type="ARBA" id="ARBA00023136"/>
    </source>
</evidence>
<evidence type="ECO:0000256" key="7">
    <source>
        <dbReference type="ARBA" id="ARBA00023310"/>
    </source>
</evidence>
<keyword evidence="6 8" id="KW-0139">CF(1)</keyword>
<dbReference type="SUPFAM" id="SSF51344">
    <property type="entry name" value="Epsilon subunit of F1F0-ATP synthase N-terminal domain"/>
    <property type="match status" value="1"/>
</dbReference>
<evidence type="ECO:0000256" key="4">
    <source>
        <dbReference type="ARBA" id="ARBA00023065"/>
    </source>
</evidence>
<comment type="caution">
    <text evidence="11">The sequence shown here is derived from an EMBL/GenBank/DDBJ whole genome shotgun (WGS) entry which is preliminary data.</text>
</comment>
<evidence type="ECO:0000313" key="12">
    <source>
        <dbReference type="Proteomes" id="UP000177354"/>
    </source>
</evidence>
<dbReference type="NCBIfam" id="TIGR01216">
    <property type="entry name" value="ATP_synt_epsi"/>
    <property type="match status" value="1"/>
</dbReference>
<comment type="subcellular location">
    <subcellularLocation>
        <location evidence="1 8">Cell membrane</location>
        <topology evidence="1 8">Peripheral membrane protein</topology>
    </subcellularLocation>
</comment>
<dbReference type="InterPro" id="IPR001469">
    <property type="entry name" value="ATP_synth_F1_dsu/esu"/>
</dbReference>
<dbReference type="HAMAP" id="MF_00530">
    <property type="entry name" value="ATP_synth_epsil_bac"/>
    <property type="match status" value="1"/>
</dbReference>
<keyword evidence="3 8" id="KW-0813">Transport</keyword>
<organism evidence="11 12">
    <name type="scientific">Candidatus Gottesmanbacteria bacterium RIFCSPHIGHO2_01_FULL_40_15</name>
    <dbReference type="NCBI Taxonomy" id="1798376"/>
    <lineage>
        <taxon>Bacteria</taxon>
        <taxon>Candidatus Gottesmaniibacteriota</taxon>
    </lineage>
</organism>
<evidence type="ECO:0000256" key="8">
    <source>
        <dbReference type="HAMAP-Rule" id="MF_00530"/>
    </source>
</evidence>
<accession>A0A1F5Z7P9</accession>
<keyword evidence="8" id="KW-1003">Cell membrane</keyword>
<sequence length="141" mass="15690">MKSINLEIITPERVVFKDEVKYISAPSETGQIGILPDHVPLFTILEEGEIKIERNGEEIFIAIGGGFLEVARNYASILVTSAYHAEEINEAEVLEAKKRAESALSEKPAGEALTAAQLQFRRSQIALKVLRRKRRPLTESS</sequence>
<comment type="function">
    <text evidence="8">Produces ATP from ADP in the presence of a proton gradient across the membrane.</text>
</comment>
<dbReference type="CDD" id="cd12152">
    <property type="entry name" value="F1-ATPase_delta"/>
    <property type="match status" value="1"/>
</dbReference>
<dbReference type="AlphaFoldDB" id="A0A1F5Z7P9"/>
<evidence type="ECO:0000256" key="9">
    <source>
        <dbReference type="RuleBase" id="RU003656"/>
    </source>
</evidence>
<evidence type="ECO:0000259" key="10">
    <source>
        <dbReference type="Pfam" id="PF02823"/>
    </source>
</evidence>
<dbReference type="GO" id="GO:0005886">
    <property type="term" value="C:plasma membrane"/>
    <property type="evidence" value="ECO:0007669"/>
    <property type="project" value="UniProtKB-SubCell"/>
</dbReference>
<comment type="similarity">
    <text evidence="2 8 9">Belongs to the ATPase epsilon chain family.</text>
</comment>